<dbReference type="EMBL" id="KZ613526">
    <property type="protein sequence ID" value="PMD13911.1"/>
    <property type="molecule type" value="Genomic_DNA"/>
</dbReference>
<sequence length="584" mass="63368">MTQEARSMGTCTKEGVDVTSKGGTLVPLKTVLETRARESCISVYVTSVPVKQASRTLDVIRKLLPNDGGVDLQHLRRFAKVGDVPNVVIQAFEIARVDAVAGQKVPALRDLSAARSNLCEGAEDLSSFTNFVDASRNQAGAPEIERGNPVVGQMDTMSSDFQSTQESTTTTLKEPFSNSDFSSARGQEPLLRESPKSTHLTKSTQVNLTAILNKNAASNSNNSDSRVQPDEAASKELFLIVGSTNATSSAAVVQELSAVVSDPIIFSIRVPRLAPTSQEQASSWSSQYWPTVYKKSNPFGPHPSIVSRSEQEIRGDVKKWMTLAAEAAFQADLTGSGEAVGVVIVERKNGVGRPVAVAGDARWMNWPCKGRGNVTAHAVLRAIAMVASGLRDTEQSASIASDPMSSLVADRVPADESMCTASPPAQQLKTEETAAEYMIKSGVETSLLDPEEVIWNPKPDPEVTSVYAPQETQVHTDNIFQDRPILSPEKDHNNQSGTDAGYLCHELEIYCTHEPCVMCSMAILHSRFGKTVFQNRMPKTGGMCADGELGHGLFWRKELNWTLLAWQWIPQRDDGKIGRANLHA</sequence>
<evidence type="ECO:0000313" key="4">
    <source>
        <dbReference type="EMBL" id="PMD13911.1"/>
    </source>
</evidence>
<dbReference type="AlphaFoldDB" id="A0A2J6PIP3"/>
<dbReference type="GO" id="GO:0052717">
    <property type="term" value="F:tRNA-specific adenosine-34 deaminase activity"/>
    <property type="evidence" value="ECO:0007669"/>
    <property type="project" value="TreeGrafter"/>
</dbReference>
<dbReference type="GO" id="GO:0008033">
    <property type="term" value="P:tRNA processing"/>
    <property type="evidence" value="ECO:0007669"/>
    <property type="project" value="UniProtKB-KW"/>
</dbReference>
<evidence type="ECO:0000256" key="2">
    <source>
        <dbReference type="ARBA" id="ARBA00038160"/>
    </source>
</evidence>
<evidence type="ECO:0000256" key="1">
    <source>
        <dbReference type="ARBA" id="ARBA00022694"/>
    </source>
</evidence>
<dbReference type="GO" id="GO:0005737">
    <property type="term" value="C:cytoplasm"/>
    <property type="evidence" value="ECO:0007669"/>
    <property type="project" value="TreeGrafter"/>
</dbReference>
<proteinExistence type="inferred from homology"/>
<protein>
    <submittedName>
        <fullName evidence="4">Cytidine deaminase-like protein</fullName>
    </submittedName>
</protein>
<evidence type="ECO:0000256" key="3">
    <source>
        <dbReference type="SAM" id="MobiDB-lite"/>
    </source>
</evidence>
<name>A0A2J6PIP3_9HELO</name>
<dbReference type="STRING" id="1745343.A0A2J6PIP3"/>
<accession>A0A2J6PIP3</accession>
<dbReference type="OrthoDB" id="3180714at2759"/>
<dbReference type="Proteomes" id="UP000235672">
    <property type="component" value="Unassembled WGS sequence"/>
</dbReference>
<comment type="similarity">
    <text evidence="2">Belongs to the cytidine and deoxycytidylate deaminase family. ADAT3 subfamily.</text>
</comment>
<dbReference type="InterPro" id="IPR016193">
    <property type="entry name" value="Cytidine_deaminase-like"/>
</dbReference>
<keyword evidence="1" id="KW-0819">tRNA processing</keyword>
<dbReference type="PANTHER" id="PTHR11079">
    <property type="entry name" value="CYTOSINE DEAMINASE FAMILY MEMBER"/>
    <property type="match status" value="1"/>
</dbReference>
<dbReference type="GO" id="GO:0005634">
    <property type="term" value="C:nucleus"/>
    <property type="evidence" value="ECO:0007669"/>
    <property type="project" value="TreeGrafter"/>
</dbReference>
<organism evidence="4 5">
    <name type="scientific">Hyaloscypha hepaticicola</name>
    <dbReference type="NCBI Taxonomy" id="2082293"/>
    <lineage>
        <taxon>Eukaryota</taxon>
        <taxon>Fungi</taxon>
        <taxon>Dikarya</taxon>
        <taxon>Ascomycota</taxon>
        <taxon>Pezizomycotina</taxon>
        <taxon>Leotiomycetes</taxon>
        <taxon>Helotiales</taxon>
        <taxon>Hyaloscyphaceae</taxon>
        <taxon>Hyaloscypha</taxon>
    </lineage>
</organism>
<keyword evidence="5" id="KW-1185">Reference proteome</keyword>
<evidence type="ECO:0000313" key="5">
    <source>
        <dbReference type="Proteomes" id="UP000235672"/>
    </source>
</evidence>
<reference evidence="4 5" key="1">
    <citation type="submission" date="2016-05" db="EMBL/GenBank/DDBJ databases">
        <title>A degradative enzymes factory behind the ericoid mycorrhizal symbiosis.</title>
        <authorList>
            <consortium name="DOE Joint Genome Institute"/>
            <person name="Martino E."/>
            <person name="Morin E."/>
            <person name="Grelet G."/>
            <person name="Kuo A."/>
            <person name="Kohler A."/>
            <person name="Daghino S."/>
            <person name="Barry K."/>
            <person name="Choi C."/>
            <person name="Cichocki N."/>
            <person name="Clum A."/>
            <person name="Copeland A."/>
            <person name="Hainaut M."/>
            <person name="Haridas S."/>
            <person name="Labutti K."/>
            <person name="Lindquist E."/>
            <person name="Lipzen A."/>
            <person name="Khouja H.-R."/>
            <person name="Murat C."/>
            <person name="Ohm R."/>
            <person name="Olson A."/>
            <person name="Spatafora J."/>
            <person name="Veneault-Fourrey C."/>
            <person name="Henrissat B."/>
            <person name="Grigoriev I."/>
            <person name="Martin F."/>
            <person name="Perotto S."/>
        </authorList>
    </citation>
    <scope>NUCLEOTIDE SEQUENCE [LARGE SCALE GENOMIC DNA]</scope>
    <source>
        <strain evidence="4 5">UAMH 7357</strain>
    </source>
</reference>
<dbReference type="SUPFAM" id="SSF53927">
    <property type="entry name" value="Cytidine deaminase-like"/>
    <property type="match status" value="1"/>
</dbReference>
<feature type="compositionally biased region" description="Polar residues" evidence="3">
    <location>
        <begin position="158"/>
        <end position="185"/>
    </location>
</feature>
<gene>
    <name evidence="4" type="ORF">NA56DRAFT_755340</name>
</gene>
<dbReference type="PANTHER" id="PTHR11079:SF156">
    <property type="entry name" value="INACTIVE TRNA-SPECIFIC ADENOSINE DEAMINASE-LIKE PROTEIN 3-RELATED"/>
    <property type="match status" value="1"/>
</dbReference>
<feature type="region of interest" description="Disordered" evidence="3">
    <location>
        <begin position="158"/>
        <end position="202"/>
    </location>
</feature>
<dbReference type="Gene3D" id="3.40.140.10">
    <property type="entry name" value="Cytidine Deaminase, domain 2"/>
    <property type="match status" value="1"/>
</dbReference>